<evidence type="ECO:0000313" key="1">
    <source>
        <dbReference type="EMBL" id="SOD62530.1"/>
    </source>
</evidence>
<dbReference type="SUPFAM" id="SSF50249">
    <property type="entry name" value="Nucleic acid-binding proteins"/>
    <property type="match status" value="1"/>
</dbReference>
<gene>
    <name evidence="1" type="ORF">SAMN06297387_106107</name>
</gene>
<dbReference type="Proteomes" id="UP000219072">
    <property type="component" value="Unassembled WGS sequence"/>
</dbReference>
<evidence type="ECO:0000313" key="2">
    <source>
        <dbReference type="Proteomes" id="UP000219072"/>
    </source>
</evidence>
<accession>A0A286DV58</accession>
<proteinExistence type="predicted"/>
<evidence type="ECO:0008006" key="3">
    <source>
        <dbReference type="Google" id="ProtNLM"/>
    </source>
</evidence>
<dbReference type="AlphaFoldDB" id="A0A286DV58"/>
<dbReference type="RefSeq" id="WP_097231005.1">
    <property type="nucleotide sequence ID" value="NZ_OCNE01000006.1"/>
</dbReference>
<reference evidence="1 2" key="1">
    <citation type="submission" date="2017-09" db="EMBL/GenBank/DDBJ databases">
        <authorList>
            <person name="Ehlers B."/>
            <person name="Leendertz F.H."/>
        </authorList>
    </citation>
    <scope>NUCLEOTIDE SEQUENCE [LARGE SCALE GENOMIC DNA]</scope>
    <source>
        <strain evidence="1 2">CGMCC 4.7095</strain>
    </source>
</reference>
<dbReference type="Gene3D" id="2.40.50.140">
    <property type="entry name" value="Nucleic acid-binding proteins"/>
    <property type="match status" value="1"/>
</dbReference>
<dbReference type="EMBL" id="OCNE01000006">
    <property type="protein sequence ID" value="SOD62530.1"/>
    <property type="molecule type" value="Genomic_DNA"/>
</dbReference>
<sequence>MVSVHEEFEAVVTEIAPWGVLVQLDGDIAGLIDNLKLPAWLHDKPLPEIGSTMRVVVLDDARDPVRVSALAADMEIARGLRGHRA</sequence>
<name>A0A286DV58_9ACTN</name>
<keyword evidence="2" id="KW-1185">Reference proteome</keyword>
<dbReference type="OrthoDB" id="4244093at2"/>
<organism evidence="1 2">
    <name type="scientific">Streptomyces zhaozhouensis</name>
    <dbReference type="NCBI Taxonomy" id="1300267"/>
    <lineage>
        <taxon>Bacteria</taxon>
        <taxon>Bacillati</taxon>
        <taxon>Actinomycetota</taxon>
        <taxon>Actinomycetes</taxon>
        <taxon>Kitasatosporales</taxon>
        <taxon>Streptomycetaceae</taxon>
        <taxon>Streptomyces</taxon>
    </lineage>
</organism>
<protein>
    <recommendedName>
        <fullName evidence="3">S1 motif domain-containing protein</fullName>
    </recommendedName>
</protein>
<dbReference type="InterPro" id="IPR012340">
    <property type="entry name" value="NA-bd_OB-fold"/>
</dbReference>